<evidence type="ECO:0000259" key="2">
    <source>
        <dbReference type="SMART" id="SM00849"/>
    </source>
</evidence>
<dbReference type="SUPFAM" id="SSF56281">
    <property type="entry name" value="Metallo-hydrolase/oxidoreductase"/>
    <property type="match status" value="1"/>
</dbReference>
<dbReference type="GO" id="GO:0016787">
    <property type="term" value="F:hydrolase activity"/>
    <property type="evidence" value="ECO:0007669"/>
    <property type="project" value="UniProtKB-KW"/>
</dbReference>
<feature type="domain" description="Metallo-beta-lactamase" evidence="2">
    <location>
        <begin position="14"/>
        <end position="239"/>
    </location>
</feature>
<dbReference type="AlphaFoldDB" id="A0A7U6JJ01"/>
<keyword evidence="5" id="KW-1185">Reference proteome</keyword>
<dbReference type="SMART" id="SM00849">
    <property type="entry name" value="Lactamase_B"/>
    <property type="match status" value="1"/>
</dbReference>
<keyword evidence="1" id="KW-0378">Hydrolase</keyword>
<dbReference type="InterPro" id="IPR022712">
    <property type="entry name" value="Beta_Casp"/>
</dbReference>
<gene>
    <name evidence="4" type="ORF">TBH_C1779</name>
</gene>
<accession>A0A7U6JJ01</accession>
<reference evidence="4 5" key="1">
    <citation type="journal article" date="2014" name="PLoS ONE">
        <title>Physiological and genomic features of a novel sulfur-oxidizing gammaproteobacterium belonging to a previously uncultivated symbiotic lineage isolated from a hydrothermal vent.</title>
        <authorList>
            <person name="Nunoura T."/>
            <person name="Takaki Y."/>
            <person name="Kazama H."/>
            <person name="Kakuta J."/>
            <person name="Shimamura S."/>
            <person name="Makita H."/>
            <person name="Hirai M."/>
            <person name="Miyazaki M."/>
            <person name="Takai K."/>
        </authorList>
    </citation>
    <scope>NUCLEOTIDE SEQUENCE [LARGE SCALE GENOMIC DNA]</scope>
    <source>
        <strain evidence="4 5">Hiromi1</strain>
    </source>
</reference>
<dbReference type="InterPro" id="IPR050698">
    <property type="entry name" value="MBL"/>
</dbReference>
<dbReference type="SMART" id="SM01027">
    <property type="entry name" value="Beta-Casp"/>
    <property type="match status" value="1"/>
</dbReference>
<dbReference type="Pfam" id="PF10996">
    <property type="entry name" value="Beta-Casp"/>
    <property type="match status" value="1"/>
</dbReference>
<dbReference type="InterPro" id="IPR011108">
    <property type="entry name" value="RMMBL"/>
</dbReference>
<dbReference type="Pfam" id="PF00753">
    <property type="entry name" value="Lactamase_B"/>
    <property type="match status" value="1"/>
</dbReference>
<dbReference type="RefSeq" id="WP_308417045.1">
    <property type="nucleotide sequence ID" value="NZ_AP012273.1"/>
</dbReference>
<dbReference type="Pfam" id="PF07521">
    <property type="entry name" value="RMMBL"/>
    <property type="match status" value="1"/>
</dbReference>
<dbReference type="PANTHER" id="PTHR11203:SF37">
    <property type="entry name" value="INTEGRATOR COMPLEX SUBUNIT 11"/>
    <property type="match status" value="1"/>
</dbReference>
<feature type="domain" description="Beta-Casp" evidence="3">
    <location>
        <begin position="259"/>
        <end position="385"/>
    </location>
</feature>
<dbReference type="Gene3D" id="3.60.15.10">
    <property type="entry name" value="Ribonuclease Z/Hydroxyacylglutathione hydrolase-like"/>
    <property type="match status" value="1"/>
</dbReference>
<evidence type="ECO:0000313" key="5">
    <source>
        <dbReference type="Proteomes" id="UP000031631"/>
    </source>
</evidence>
<dbReference type="InterPro" id="IPR001279">
    <property type="entry name" value="Metallo-B-lactamas"/>
</dbReference>
<dbReference type="EMBL" id="AP012273">
    <property type="protein sequence ID" value="BAO44695.1"/>
    <property type="molecule type" value="Genomic_DNA"/>
</dbReference>
<organism evidence="4 5">
    <name type="scientific">Thiolapillus brandeum</name>
    <dbReference type="NCBI Taxonomy" id="1076588"/>
    <lineage>
        <taxon>Bacteria</taxon>
        <taxon>Pseudomonadati</taxon>
        <taxon>Pseudomonadota</taxon>
        <taxon>Gammaproteobacteria</taxon>
        <taxon>Chromatiales</taxon>
        <taxon>Sedimenticolaceae</taxon>
        <taxon>Thiolapillus</taxon>
    </lineage>
</organism>
<evidence type="ECO:0000256" key="1">
    <source>
        <dbReference type="ARBA" id="ARBA00022801"/>
    </source>
</evidence>
<dbReference type="Proteomes" id="UP000031631">
    <property type="component" value="Chromosome"/>
</dbReference>
<evidence type="ECO:0000313" key="4">
    <source>
        <dbReference type="EMBL" id="BAO44695.1"/>
    </source>
</evidence>
<dbReference type="PANTHER" id="PTHR11203">
    <property type="entry name" value="CLEAVAGE AND POLYADENYLATION SPECIFICITY FACTOR FAMILY MEMBER"/>
    <property type="match status" value="1"/>
</dbReference>
<dbReference type="InterPro" id="IPR036866">
    <property type="entry name" value="RibonucZ/Hydroxyglut_hydro"/>
</dbReference>
<evidence type="ECO:0000259" key="3">
    <source>
        <dbReference type="SMART" id="SM01027"/>
    </source>
</evidence>
<proteinExistence type="predicted"/>
<dbReference type="KEGG" id="tbn:TBH_C1779"/>
<dbReference type="GO" id="GO:0004521">
    <property type="term" value="F:RNA endonuclease activity"/>
    <property type="evidence" value="ECO:0007669"/>
    <property type="project" value="TreeGrafter"/>
</dbReference>
<protein>
    <submittedName>
        <fullName evidence="4">Metallo-beta-lactamase family protein</fullName>
    </submittedName>
</protein>
<sequence>MMKISFHGADQGVTGSCHLIECAGKSILIDCGMYQGGRELKEENAAPFGFDPESIDYLLLTHAHLDHCGRIPLLVKRGFRGEIITTPASLELARLVMLDSAGLQEEEARYQSRKAKRHTGKSHADIEPLYTTLDALNSLDYVGRHASYDQPLEIAPGIRATFLDAGHILGSASILLELEEGGKSHRILFSGDLGNIGNRPILRPPETPPKVDTVVMETTYGDRLHKQLEPSIQELYDAVNTTVGRGGKVVIPTFALERAQEILYYLREGLEKGKIHHYINVFLDSPMAISATEIFKRHPECYDTETLQLSRDGNDPFNLPGLHFTRETAESMAINNIDGGAIIMAGSGMCTGGRVRHHLKHNIWDKKNSIVFVGYAAKGTLARRIIDGADKVRIFGEEYPVNADIYTIGGFSAHADQAELLAWHKKTGNPATTYLVHGEEESMQAFSRLLSHTKVVMPELGDSFDLQ</sequence>
<dbReference type="Gene3D" id="3.40.50.10890">
    <property type="match status" value="1"/>
</dbReference>
<name>A0A7U6JJ01_9GAMM</name>
<dbReference type="CDD" id="cd16295">
    <property type="entry name" value="TTHA0252-CPSF-like_MBL-fold"/>
    <property type="match status" value="1"/>
</dbReference>